<dbReference type="AlphaFoldDB" id="A0A3A0HBI2"/>
<name>A0A3A0HBI2_STAGA</name>
<reference evidence="1 2" key="1">
    <citation type="journal article" date="2016" name="Front. Microbiol.">
        <title>Comprehensive Phylogenetic Analysis of Bovine Non-aureus Staphylococci Species Based on Whole-Genome Sequencing.</title>
        <authorList>
            <person name="Naushad S."/>
            <person name="Barkema H.W."/>
            <person name="Luby C."/>
            <person name="Condas L.A."/>
            <person name="Nobrega D.B."/>
            <person name="Carson D.A."/>
            <person name="De Buck J."/>
        </authorList>
    </citation>
    <scope>NUCLEOTIDE SEQUENCE [LARGE SCALE GENOMIC DNA]</scope>
    <source>
        <strain evidence="1 2">SNUC 1388</strain>
    </source>
</reference>
<dbReference type="Pfam" id="PF13346">
    <property type="entry name" value="ABC2_membrane_5"/>
    <property type="match status" value="1"/>
</dbReference>
<dbReference type="InterPro" id="IPR025699">
    <property type="entry name" value="ABC2_memb-like"/>
</dbReference>
<evidence type="ECO:0000313" key="2">
    <source>
        <dbReference type="Proteomes" id="UP000283576"/>
    </source>
</evidence>
<dbReference type="RefSeq" id="WP_119480039.1">
    <property type="nucleotide sequence ID" value="NZ_CP069082.1"/>
</dbReference>
<dbReference type="Proteomes" id="UP000283576">
    <property type="component" value="Unassembled WGS sequence"/>
</dbReference>
<protein>
    <submittedName>
        <fullName evidence="1">ABC-2 transporter permease</fullName>
    </submittedName>
</protein>
<accession>A0A3A0HBI2</accession>
<dbReference type="GeneID" id="93843874"/>
<sequence>MKGILLSSIYTSKKSLILYFFLGIGASVFFTFSNPIMACFMPMIFLISPVTDNIKHEKDSRWMYFVSTLPSGRKAYVNSYFTFYTVLTLIGLVIGLIIVSIITQNINLAVMSALVGIGAAGTYAIMFPLTFKFGPENSNAIFIVTSIVVIVLFFLVFFVFIMPNINESGSMTDIANSLSQFIIIGVYGLIGILSMIISYILSIKIFNKQEL</sequence>
<organism evidence="1 2">
    <name type="scientific">Staphylococcus gallinarum</name>
    <dbReference type="NCBI Taxonomy" id="1293"/>
    <lineage>
        <taxon>Bacteria</taxon>
        <taxon>Bacillati</taxon>
        <taxon>Bacillota</taxon>
        <taxon>Bacilli</taxon>
        <taxon>Bacillales</taxon>
        <taxon>Staphylococcaceae</taxon>
        <taxon>Staphylococcus</taxon>
    </lineage>
</organism>
<dbReference type="EMBL" id="QXRZ01000009">
    <property type="protein sequence ID" value="RIL41615.1"/>
    <property type="molecule type" value="Genomic_DNA"/>
</dbReference>
<proteinExistence type="predicted"/>
<evidence type="ECO:0000313" key="1">
    <source>
        <dbReference type="EMBL" id="RIL41615.1"/>
    </source>
</evidence>
<gene>
    <name evidence="1" type="ORF">BUZ01_11825</name>
</gene>
<comment type="caution">
    <text evidence="1">The sequence shown here is derived from an EMBL/GenBank/DDBJ whole genome shotgun (WGS) entry which is preliminary data.</text>
</comment>